<evidence type="ECO:0000256" key="2">
    <source>
        <dbReference type="SAM" id="Phobius"/>
    </source>
</evidence>
<keyword evidence="2" id="KW-0812">Transmembrane</keyword>
<feature type="coiled-coil region" evidence="1">
    <location>
        <begin position="155"/>
        <end position="189"/>
    </location>
</feature>
<feature type="transmembrane region" description="Helical" evidence="2">
    <location>
        <begin position="45"/>
        <end position="65"/>
    </location>
</feature>
<evidence type="ECO:0000313" key="3">
    <source>
        <dbReference type="EMBL" id="QHT22468.1"/>
    </source>
</evidence>
<keyword evidence="2" id="KW-0472">Membrane</keyword>
<sequence>MNQNQINLYEDEFIVNEILTTFKNVVLNIFIFILCIFLFMNPYLLSNVVLFISVFAFIKVAISFFSSSFQAQQPLVESTQTFHIIDDDENEILRSKIRKLKKDNTLLKDKLDNNNLKRKMKTSIPKIVSNPVEIKVQFEEKDEEKDNGINISIEKETLRSEKDLLEETLKSEEDLLKESLNNEETLNIEENFSILEKEDEWSS</sequence>
<keyword evidence="1" id="KW-0175">Coiled coil</keyword>
<feature type="coiled-coil region" evidence="1">
    <location>
        <begin position="90"/>
        <end position="117"/>
    </location>
</feature>
<dbReference type="EMBL" id="MN739710">
    <property type="protein sequence ID" value="QHT22468.1"/>
    <property type="molecule type" value="Genomic_DNA"/>
</dbReference>
<evidence type="ECO:0000256" key="1">
    <source>
        <dbReference type="SAM" id="Coils"/>
    </source>
</evidence>
<organism evidence="3">
    <name type="scientific">viral metagenome</name>
    <dbReference type="NCBI Taxonomy" id="1070528"/>
    <lineage>
        <taxon>unclassified sequences</taxon>
        <taxon>metagenomes</taxon>
        <taxon>organismal metagenomes</taxon>
    </lineage>
</organism>
<reference evidence="3" key="1">
    <citation type="journal article" date="2020" name="Nature">
        <title>Giant virus diversity and host interactions through global metagenomics.</title>
        <authorList>
            <person name="Schulz F."/>
            <person name="Roux S."/>
            <person name="Paez-Espino D."/>
            <person name="Jungbluth S."/>
            <person name="Walsh D.A."/>
            <person name="Denef V.J."/>
            <person name="McMahon K.D."/>
            <person name="Konstantinidis K.T."/>
            <person name="Eloe-Fadrosh E.A."/>
            <person name="Kyrpides N.C."/>
            <person name="Woyke T."/>
        </authorList>
    </citation>
    <scope>NUCLEOTIDE SEQUENCE</scope>
    <source>
        <strain evidence="3">GVMAG-M-3300023179-111</strain>
    </source>
</reference>
<keyword evidence="2" id="KW-1133">Transmembrane helix</keyword>
<feature type="transmembrane region" description="Helical" evidence="2">
    <location>
        <begin position="21"/>
        <end position="39"/>
    </location>
</feature>
<accession>A0A6C0E136</accession>
<protein>
    <submittedName>
        <fullName evidence="3">Uncharacterized protein</fullName>
    </submittedName>
</protein>
<proteinExistence type="predicted"/>
<name>A0A6C0E136_9ZZZZ</name>
<dbReference type="AlphaFoldDB" id="A0A6C0E136"/>